<protein>
    <submittedName>
        <fullName evidence="8">HOOK protein-domain containing protein</fullName>
    </submittedName>
</protein>
<dbReference type="AlphaFoldDB" id="A0A2T0A9Y9"/>
<dbReference type="PANTHER" id="PTHR18947:SF28">
    <property type="entry name" value="GIRDIN, ISOFORM A"/>
    <property type="match status" value="1"/>
</dbReference>
<evidence type="ECO:0000256" key="3">
    <source>
        <dbReference type="ARBA" id="ARBA00023054"/>
    </source>
</evidence>
<comment type="subcellular location">
    <subcellularLocation>
        <location evidence="1">Cytoplasm</location>
    </subcellularLocation>
</comment>
<dbReference type="GO" id="GO:0008017">
    <property type="term" value="F:microtubule binding"/>
    <property type="evidence" value="ECO:0007669"/>
    <property type="project" value="InterPro"/>
</dbReference>
<dbReference type="Pfam" id="PF05622">
    <property type="entry name" value="HOOK"/>
    <property type="match status" value="1"/>
</dbReference>
<keyword evidence="3 4" id="KW-0175">Coiled coil</keyword>
<gene>
    <name evidence="8" type="ORF">AAT19DRAFT_13852</name>
</gene>
<feature type="compositionally biased region" description="Polar residues" evidence="5">
    <location>
        <begin position="830"/>
        <end position="843"/>
    </location>
</feature>
<dbReference type="GO" id="GO:0030705">
    <property type="term" value="P:cytoskeleton-dependent intracellular transport"/>
    <property type="evidence" value="ECO:0007669"/>
    <property type="project" value="InterPro"/>
</dbReference>
<dbReference type="InterPro" id="IPR036872">
    <property type="entry name" value="CH_dom_sf"/>
</dbReference>
<dbReference type="PANTHER" id="PTHR18947">
    <property type="entry name" value="HOOK PROTEINS"/>
    <property type="match status" value="1"/>
</dbReference>
<dbReference type="SUPFAM" id="SSF116907">
    <property type="entry name" value="Hook domain"/>
    <property type="match status" value="1"/>
</dbReference>
<evidence type="ECO:0000259" key="7">
    <source>
        <dbReference type="Pfam" id="PF19047"/>
    </source>
</evidence>
<feature type="coiled-coil region" evidence="4">
    <location>
        <begin position="213"/>
        <end position="291"/>
    </location>
</feature>
<sequence>MPAPRKSLFSSLASTTEHARLPDALVEWVKVQPAVQSGSAGQDRRAFTALDDLKDGVALGEVLVDIDAEYFRPLANSASNPKALSENWVLRFNNLKRLYKLIVRFFEDVLHSSTAGLLTPNLQQVAKNEDESDDEVCKLAGLVLALSVQSDKKEQHITRIQSLDEWIQRELMYSIEQVMSKVRPADIREEGEDEEVDDFYEIRHEKSRIMHDKEALQVMYEDLLEQFNSLKDQHEEMLSNLATTESKAAELTDQLEASKKDRPEQTYKAEIERLRGQLTKTENQLGETEQVVERQAKVVEELTRKVDDLTPKAEEALRLKDQMDEYRHASEKAKKQENVIEKYKKKLEEAAETRRMVKTLEDQNADLLDKNASLEEEYQKVSAFKPLMESYKSKIDSLESKSSDLQRETDKLRLELERTREKLRVAEEERVKEGEALVLYEEKVRELEMGDGAGKKRRPGAAERRESGTDGDDSLALEGGVAAELDDALAGTTTTDLKLRIRRLERELKNAKGDKADSSRLIVLENLLEDANRMKGKYEKDYLREHREKLVLNAQLEEIMSGKSRLGDGPEAALALRQRLNETVDELEKVRREHAELDVKLISQERELTVAKSDLNLVNKDQLEILHSLRASVSSEKSALEAEVDKLKKTVRDMEEKSRAHVAEVNALLMEKIELQGEGIGRRERELQREREYGDLRASLSSKSPSADSQSRLAALEKENESYKTQVGEMQDKLRKMKEFIKEQDRLFKRSHAAEQQGNFEEAEQGYKQQIRQLEEQVERLKANSAETERIYRREQQLMLSAWHDLSMRTMRERIAASATGGTGAGGQQRPYQPQSWLSQQRARVNGKGLRHT</sequence>
<feature type="coiled-coil region" evidence="4">
    <location>
        <begin position="706"/>
        <end position="733"/>
    </location>
</feature>
<dbReference type="Proteomes" id="UP000239560">
    <property type="component" value="Unassembled WGS sequence"/>
</dbReference>
<evidence type="ECO:0000313" key="8">
    <source>
        <dbReference type="EMBL" id="PRQ74830.1"/>
    </source>
</evidence>
<evidence type="ECO:0000256" key="5">
    <source>
        <dbReference type="SAM" id="MobiDB-lite"/>
    </source>
</evidence>
<feature type="region of interest" description="Disordered" evidence="5">
    <location>
        <begin position="819"/>
        <end position="853"/>
    </location>
</feature>
<evidence type="ECO:0000256" key="2">
    <source>
        <dbReference type="ARBA" id="ARBA00022490"/>
    </source>
</evidence>
<comment type="caution">
    <text evidence="8">The sequence shown here is derived from an EMBL/GenBank/DDBJ whole genome shotgun (WGS) entry which is preliminary data.</text>
</comment>
<feature type="domain" description="Hook C-terminal" evidence="6">
    <location>
        <begin position="223"/>
        <end position="671"/>
    </location>
</feature>
<dbReference type="CDD" id="cd22211">
    <property type="entry name" value="HkD_SF"/>
    <property type="match status" value="1"/>
</dbReference>
<dbReference type="InterPro" id="IPR008636">
    <property type="entry name" value="Hook_C"/>
</dbReference>
<dbReference type="Pfam" id="PF19047">
    <property type="entry name" value="HOOK_N"/>
    <property type="match status" value="1"/>
</dbReference>
<feature type="coiled-coil region" evidence="4">
    <location>
        <begin position="757"/>
        <end position="798"/>
    </location>
</feature>
<dbReference type="GO" id="GO:0031122">
    <property type="term" value="P:cytoplasmic microtubule organization"/>
    <property type="evidence" value="ECO:0007669"/>
    <property type="project" value="InterPro"/>
</dbReference>
<evidence type="ECO:0000256" key="1">
    <source>
        <dbReference type="ARBA" id="ARBA00004496"/>
    </source>
</evidence>
<dbReference type="EMBL" id="LCTV02000005">
    <property type="protein sequence ID" value="PRQ74830.1"/>
    <property type="molecule type" value="Genomic_DNA"/>
</dbReference>
<dbReference type="Gene3D" id="1.10.418.10">
    <property type="entry name" value="Calponin-like domain"/>
    <property type="match status" value="1"/>
</dbReference>
<evidence type="ECO:0000256" key="4">
    <source>
        <dbReference type="SAM" id="Coils"/>
    </source>
</evidence>
<dbReference type="GO" id="GO:0005815">
    <property type="term" value="C:microtubule organizing center"/>
    <property type="evidence" value="ECO:0007669"/>
    <property type="project" value="TreeGrafter"/>
</dbReference>
<keyword evidence="2" id="KW-0963">Cytoplasm</keyword>
<feature type="coiled-coil region" evidence="4">
    <location>
        <begin position="573"/>
        <end position="664"/>
    </location>
</feature>
<proteinExistence type="predicted"/>
<accession>A0A2T0A9Y9</accession>
<evidence type="ECO:0000313" key="9">
    <source>
        <dbReference type="Proteomes" id="UP000239560"/>
    </source>
</evidence>
<name>A0A2T0A9Y9_RHOTO</name>
<reference evidence="8 9" key="1">
    <citation type="journal article" date="2018" name="Elife">
        <title>Functional genomics of lipid metabolism in the oleaginous yeast Rhodosporidium toruloides.</title>
        <authorList>
            <person name="Coradetti S.T."/>
            <person name="Pinel D."/>
            <person name="Geiselman G."/>
            <person name="Ito M."/>
            <person name="Mondo S."/>
            <person name="Reilly M.C."/>
            <person name="Cheng Y.F."/>
            <person name="Bauer S."/>
            <person name="Grigoriev I."/>
            <person name="Gladden J.M."/>
            <person name="Simmons B.A."/>
            <person name="Brem R."/>
            <person name="Arkin A.P."/>
            <person name="Skerker J.M."/>
        </authorList>
    </citation>
    <scope>NUCLEOTIDE SEQUENCE [LARGE SCALE GENOMIC DNA]</scope>
    <source>
        <strain evidence="8 9">NBRC 0880</strain>
    </source>
</reference>
<feature type="domain" description="HOOK N-terminal" evidence="7">
    <location>
        <begin position="49"/>
        <end position="176"/>
    </location>
</feature>
<feature type="region of interest" description="Disordered" evidence="5">
    <location>
        <begin position="450"/>
        <end position="475"/>
    </location>
</feature>
<evidence type="ECO:0000259" key="6">
    <source>
        <dbReference type="Pfam" id="PF05622"/>
    </source>
</evidence>
<dbReference type="GO" id="GO:0005737">
    <property type="term" value="C:cytoplasm"/>
    <property type="evidence" value="ECO:0007669"/>
    <property type="project" value="UniProtKB-SubCell"/>
</dbReference>
<feature type="coiled-coil region" evidence="4">
    <location>
        <begin position="494"/>
        <end position="541"/>
    </location>
</feature>
<organism evidence="8 9">
    <name type="scientific">Rhodotorula toruloides</name>
    <name type="common">Yeast</name>
    <name type="synonym">Rhodosporidium toruloides</name>
    <dbReference type="NCBI Taxonomy" id="5286"/>
    <lineage>
        <taxon>Eukaryota</taxon>
        <taxon>Fungi</taxon>
        <taxon>Dikarya</taxon>
        <taxon>Basidiomycota</taxon>
        <taxon>Pucciniomycotina</taxon>
        <taxon>Microbotryomycetes</taxon>
        <taxon>Sporidiobolales</taxon>
        <taxon>Sporidiobolaceae</taxon>
        <taxon>Rhodotorula</taxon>
    </lineage>
</organism>
<dbReference type="OrthoDB" id="49395at2759"/>
<dbReference type="GO" id="GO:0051959">
    <property type="term" value="F:dynein light intermediate chain binding"/>
    <property type="evidence" value="ECO:0007669"/>
    <property type="project" value="TreeGrafter"/>
</dbReference>
<feature type="coiled-coil region" evidence="4">
    <location>
        <begin position="316"/>
        <end position="436"/>
    </location>
</feature>
<dbReference type="InterPro" id="IPR043936">
    <property type="entry name" value="HOOK_N"/>
</dbReference>